<reference evidence="1 2" key="1">
    <citation type="submission" date="2017-05" db="EMBL/GenBank/DDBJ databases">
        <authorList>
            <person name="Song R."/>
            <person name="Chenine A.L."/>
            <person name="Ruprecht R.M."/>
        </authorList>
    </citation>
    <scope>NUCLEOTIDE SEQUENCE [LARGE SCALE GENOMIC DNA]</scope>
    <source>
        <strain evidence="1 2">CFBP 1590</strain>
    </source>
</reference>
<dbReference type="Gene3D" id="2.30.110.20">
    <property type="entry name" value="Hcp1-like"/>
    <property type="match status" value="1"/>
</dbReference>
<dbReference type="SUPFAM" id="SSF141452">
    <property type="entry name" value="Hcp1-like"/>
    <property type="match status" value="1"/>
</dbReference>
<organism evidence="1 2">
    <name type="scientific">Pseudomonas viridiflava</name>
    <name type="common">Phytomonas viridiflava</name>
    <dbReference type="NCBI Taxonomy" id="33069"/>
    <lineage>
        <taxon>Bacteria</taxon>
        <taxon>Pseudomonadati</taxon>
        <taxon>Pseudomonadota</taxon>
        <taxon>Gammaproteobacteria</taxon>
        <taxon>Pseudomonadales</taxon>
        <taxon>Pseudomonadaceae</taxon>
        <taxon>Pseudomonas</taxon>
    </lineage>
</organism>
<dbReference type="InterPro" id="IPR052947">
    <property type="entry name" value="T6SS_Hcp1_domain"/>
</dbReference>
<protein>
    <submittedName>
        <fullName evidence="1">Major exported protein</fullName>
    </submittedName>
</protein>
<dbReference type="Pfam" id="PF05638">
    <property type="entry name" value="T6SS_HCP"/>
    <property type="match status" value="1"/>
</dbReference>
<dbReference type="InterPro" id="IPR008514">
    <property type="entry name" value="T6SS_Hcp"/>
</dbReference>
<dbReference type="PANTHER" id="PTHR34319:SF6">
    <property type="entry name" value="MAJOR EXPORTED PROTEIN"/>
    <property type="match status" value="1"/>
</dbReference>
<proteinExistence type="predicted"/>
<dbReference type="RefSeq" id="WP_088235424.1">
    <property type="nucleotide sequence ID" value="NZ_CP077719.1"/>
</dbReference>
<dbReference type="KEGG" id="pvd:CFBP1590__3076"/>
<dbReference type="EMBL" id="LT855380">
    <property type="protein sequence ID" value="SMS10662.1"/>
    <property type="molecule type" value="Genomic_DNA"/>
</dbReference>
<evidence type="ECO:0000313" key="2">
    <source>
        <dbReference type="Proteomes" id="UP000196842"/>
    </source>
</evidence>
<accession>A0A1Y6JP99</accession>
<dbReference type="GeneID" id="47764731"/>
<dbReference type="NCBIfam" id="TIGR03344">
    <property type="entry name" value="VI_effect_Hcp1"/>
    <property type="match status" value="1"/>
</dbReference>
<evidence type="ECO:0000313" key="1">
    <source>
        <dbReference type="EMBL" id="SMS10662.1"/>
    </source>
</evidence>
<sequence length="175" mass="19599">MATPAYISITGTNQELITRDAFTAHSVGNIYQEGHEDQALVQAFSHEVVIPCDPQTGQPSGLRIHKPLCITKIFDKASPLLQAALTSGECLSEVKIQWYRTSVKGNQELYYTTLLTDATIVQIKDYMHNCQDPAKASFTHLQDVHFAYRKITWTHETCGTSGSDDWRTHGKEKAE</sequence>
<dbReference type="PANTHER" id="PTHR34319">
    <property type="entry name" value="MAJOR EXPORTED PROTEIN"/>
    <property type="match status" value="1"/>
</dbReference>
<dbReference type="InterPro" id="IPR036624">
    <property type="entry name" value="Hcp1-lik_sf"/>
</dbReference>
<dbReference type="AlphaFoldDB" id="A0A1Y6JP99"/>
<gene>
    <name evidence="1" type="primary">hcpA</name>
    <name evidence="1" type="ORF">CFBP1590__3076</name>
</gene>
<dbReference type="Proteomes" id="UP000196842">
    <property type="component" value="Chromosome I"/>
</dbReference>
<name>A0A1Y6JP99_PSEVI</name>